<evidence type="ECO:0000256" key="2">
    <source>
        <dbReference type="SAM" id="Phobius"/>
    </source>
</evidence>
<evidence type="ECO:0000313" key="3">
    <source>
        <dbReference type="EMBL" id="CAD8885127.1"/>
    </source>
</evidence>
<reference evidence="3" key="1">
    <citation type="submission" date="2021-01" db="EMBL/GenBank/DDBJ databases">
        <authorList>
            <person name="Corre E."/>
            <person name="Pelletier E."/>
            <person name="Niang G."/>
            <person name="Scheremetjew M."/>
            <person name="Finn R."/>
            <person name="Kale V."/>
            <person name="Holt S."/>
            <person name="Cochrane G."/>
            <person name="Meng A."/>
            <person name="Brown T."/>
            <person name="Cohen L."/>
        </authorList>
    </citation>
    <scope>NUCLEOTIDE SEQUENCE</scope>
    <source>
        <strain evidence="3">308</strain>
    </source>
</reference>
<sequence>MSKMPTKAFYAASIIASVKFNICCGNQYTSQLNSFNAAFARHSSIREVAAFAPRPSRKLFSPTAGVTSLGFFEPKLLHVMGKSASGSIYSPRISPPIATRRNTMLGMSFQPPQDKGTSLTPILFAAGFAALLFTPLGGIFFAVTNSLFLIALLTPVILILGFQIWTSMNLVQAPCPSCDAMAAAKKGSDSVPSPCLNCGCWVRTTKDGKGLEVCNAPNDNSNNFGDMGGFGDIFGTDFSSMNVDAQSPFESTFSESDEDIKKRKRKAERESTVIDIDVDSE</sequence>
<dbReference type="EMBL" id="HBFR01016879">
    <property type="protein sequence ID" value="CAD8885127.1"/>
    <property type="molecule type" value="Transcribed_RNA"/>
</dbReference>
<dbReference type="AlphaFoldDB" id="A0A7S1FRD3"/>
<proteinExistence type="predicted"/>
<keyword evidence="2" id="KW-0812">Transmembrane</keyword>
<keyword evidence="2" id="KW-0472">Membrane</keyword>
<keyword evidence="2" id="KW-1133">Transmembrane helix</keyword>
<feature type="region of interest" description="Disordered" evidence="1">
    <location>
        <begin position="247"/>
        <end position="281"/>
    </location>
</feature>
<feature type="transmembrane region" description="Helical" evidence="2">
    <location>
        <begin position="147"/>
        <end position="165"/>
    </location>
</feature>
<feature type="transmembrane region" description="Helical" evidence="2">
    <location>
        <begin position="122"/>
        <end position="141"/>
    </location>
</feature>
<gene>
    <name evidence="3" type="ORF">CHYS00102_LOCUS12324</name>
</gene>
<organism evidence="3">
    <name type="scientific">Corethron hystrix</name>
    <dbReference type="NCBI Taxonomy" id="216773"/>
    <lineage>
        <taxon>Eukaryota</taxon>
        <taxon>Sar</taxon>
        <taxon>Stramenopiles</taxon>
        <taxon>Ochrophyta</taxon>
        <taxon>Bacillariophyta</taxon>
        <taxon>Coscinodiscophyceae</taxon>
        <taxon>Corethrophycidae</taxon>
        <taxon>Corethrales</taxon>
        <taxon>Corethraceae</taxon>
        <taxon>Corethron</taxon>
    </lineage>
</organism>
<accession>A0A7S1FRD3</accession>
<protein>
    <submittedName>
        <fullName evidence="3">Uncharacterized protein</fullName>
    </submittedName>
</protein>
<name>A0A7S1FRD3_9STRA</name>
<evidence type="ECO:0000256" key="1">
    <source>
        <dbReference type="SAM" id="MobiDB-lite"/>
    </source>
</evidence>